<gene>
    <name evidence="3" type="ORF">L4923_24535</name>
</gene>
<protein>
    <submittedName>
        <fullName evidence="3">Glycosyltransferase family 4 protein</fullName>
    </submittedName>
</protein>
<dbReference type="PANTHER" id="PTHR46401">
    <property type="entry name" value="GLYCOSYLTRANSFERASE WBBK-RELATED"/>
    <property type="match status" value="1"/>
</dbReference>
<dbReference type="EMBL" id="JAKREW010000036">
    <property type="protein sequence ID" value="MCG7508212.1"/>
    <property type="molecule type" value="Genomic_DNA"/>
</dbReference>
<keyword evidence="4" id="KW-1185">Reference proteome</keyword>
<evidence type="ECO:0000259" key="2">
    <source>
        <dbReference type="Pfam" id="PF00534"/>
    </source>
</evidence>
<comment type="caution">
    <text evidence="3">The sequence shown here is derived from an EMBL/GenBank/DDBJ whole genome shotgun (WGS) entry which is preliminary data.</text>
</comment>
<dbReference type="Proteomes" id="UP001201701">
    <property type="component" value="Unassembled WGS sequence"/>
</dbReference>
<dbReference type="RefSeq" id="WP_239369725.1">
    <property type="nucleotide sequence ID" value="NZ_JAKREW010000036.1"/>
</dbReference>
<organism evidence="3 4">
    <name type="scientific">Mesorhizobium retamae</name>
    <dbReference type="NCBI Taxonomy" id="2912854"/>
    <lineage>
        <taxon>Bacteria</taxon>
        <taxon>Pseudomonadati</taxon>
        <taxon>Pseudomonadota</taxon>
        <taxon>Alphaproteobacteria</taxon>
        <taxon>Hyphomicrobiales</taxon>
        <taxon>Phyllobacteriaceae</taxon>
        <taxon>Mesorhizobium</taxon>
    </lineage>
</organism>
<sequence length="376" mass="40969">MARHWTINGRFLSQPTTGVQRYAREIVRSLDALITERGPLTRGLELRLHCPQDSSDFPLNSIEYCRIGSTGGHLWEQTKLAASLHGGGLLSLCNTGPLLSHKHIVCIHDANVWNAPESYSLGFRTSYKALLPCLGKTACNISTVSHFSLTELVRRDIVPSCRAFVAPNGHEHALMWKPEHSAATRSVASRNTIVMIGSAAPHKNVDLILGLADRLGKVGMEIAVVGMSDSRVFSRGTARAEARNIHWLGRIGDSELAALLMDSLCLAFPSLTEGFGLPVVEAMALGCPVVVSDRASLPEVCANAALYAPADNPHAWLDRFISLRNSKALRLQLAAKGKARALAYSWRTSALRYLEAMAVADGIDTDTRVVRLREFT</sequence>
<reference evidence="3 4" key="1">
    <citation type="submission" date="2022-02" db="EMBL/GenBank/DDBJ databases">
        <title>Draft genome sequence of Mezorhizobium retamae strain IRAMC:0171 isolated from Retama raetam nodules.</title>
        <authorList>
            <person name="Bengaied R."/>
            <person name="Sbissi I."/>
            <person name="Huber K."/>
            <person name="Ghodbane F."/>
            <person name="Nouioui I."/>
            <person name="Tarhouni M."/>
            <person name="Gtari M."/>
        </authorList>
    </citation>
    <scope>NUCLEOTIDE SEQUENCE [LARGE SCALE GENOMIC DNA]</scope>
    <source>
        <strain evidence="3 4">IRAMC:0171</strain>
    </source>
</reference>
<accession>A0ABS9QLB1</accession>
<dbReference type="Pfam" id="PF00534">
    <property type="entry name" value="Glycos_transf_1"/>
    <property type="match status" value="1"/>
</dbReference>
<dbReference type="CDD" id="cd03809">
    <property type="entry name" value="GT4_MtfB-like"/>
    <property type="match status" value="1"/>
</dbReference>
<dbReference type="PANTHER" id="PTHR46401:SF2">
    <property type="entry name" value="GLYCOSYLTRANSFERASE WBBK-RELATED"/>
    <property type="match status" value="1"/>
</dbReference>
<dbReference type="InterPro" id="IPR001296">
    <property type="entry name" value="Glyco_trans_1"/>
</dbReference>
<evidence type="ECO:0000256" key="1">
    <source>
        <dbReference type="ARBA" id="ARBA00022679"/>
    </source>
</evidence>
<feature type="domain" description="Glycosyl transferase family 1" evidence="2">
    <location>
        <begin position="179"/>
        <end position="339"/>
    </location>
</feature>
<dbReference type="SUPFAM" id="SSF53756">
    <property type="entry name" value="UDP-Glycosyltransferase/glycogen phosphorylase"/>
    <property type="match status" value="1"/>
</dbReference>
<proteinExistence type="predicted"/>
<evidence type="ECO:0000313" key="3">
    <source>
        <dbReference type="EMBL" id="MCG7508212.1"/>
    </source>
</evidence>
<name>A0ABS9QLB1_9HYPH</name>
<evidence type="ECO:0000313" key="4">
    <source>
        <dbReference type="Proteomes" id="UP001201701"/>
    </source>
</evidence>
<keyword evidence="1" id="KW-0808">Transferase</keyword>
<dbReference type="Gene3D" id="3.40.50.2000">
    <property type="entry name" value="Glycogen Phosphorylase B"/>
    <property type="match status" value="2"/>
</dbReference>